<dbReference type="InterPro" id="IPR002938">
    <property type="entry name" value="FAD-bd"/>
</dbReference>
<dbReference type="SUPFAM" id="SSF51905">
    <property type="entry name" value="FAD/NAD(P)-binding domain"/>
    <property type="match status" value="1"/>
</dbReference>
<dbReference type="InterPro" id="IPR050407">
    <property type="entry name" value="Geranylgeranyl_reductase"/>
</dbReference>
<comment type="caution">
    <text evidence="2">The sequence shown here is derived from an EMBL/GenBank/DDBJ whole genome shotgun (WGS) entry which is preliminary data.</text>
</comment>
<evidence type="ECO:0000313" key="3">
    <source>
        <dbReference type="Proteomes" id="UP000535020"/>
    </source>
</evidence>
<evidence type="ECO:0000313" key="2">
    <source>
        <dbReference type="EMBL" id="NYA69953.1"/>
    </source>
</evidence>
<dbReference type="EMBL" id="JACBJI010000001">
    <property type="protein sequence ID" value="NYA69953.1"/>
    <property type="molecule type" value="Genomic_DNA"/>
</dbReference>
<feature type="domain" description="FAD-binding" evidence="1">
    <location>
        <begin position="5"/>
        <end position="295"/>
    </location>
</feature>
<reference evidence="2 3" key="1">
    <citation type="submission" date="2020-07" db="EMBL/GenBank/DDBJ databases">
        <authorList>
            <person name="Sun Q."/>
        </authorList>
    </citation>
    <scope>NUCLEOTIDE SEQUENCE [LARGE SCALE GENOMIC DNA]</scope>
    <source>
        <strain evidence="2 3">MAH-1</strain>
    </source>
</reference>
<dbReference type="AlphaFoldDB" id="A0A7Y8XZY2"/>
<name>A0A7Y8XZY2_9FLAO</name>
<dbReference type="RefSeq" id="WP_176004771.1">
    <property type="nucleotide sequence ID" value="NZ_JABWMI010000005.1"/>
</dbReference>
<dbReference type="Proteomes" id="UP000535020">
    <property type="component" value="Unassembled WGS sequence"/>
</dbReference>
<dbReference type="PANTHER" id="PTHR42685:SF22">
    <property type="entry name" value="CONDITIONED MEDIUM FACTOR RECEPTOR 1"/>
    <property type="match status" value="1"/>
</dbReference>
<sequence length="377" mass="41667">MVNNRVIIVGGGLAGLTAAIHLSKTGNEVTLVEKQEYPKHKVCGEYISNEVMPYLDWLDVDLNEIGPVHIKKAVFSTVDGKQIQCDLPLGGIGISRYALDNTLYKTALRNGCRMIRDSVSNILFDAEANCFSVVLSNGQQLSASVVLGAFGKRSGLDQKLDRDFIHEKSPWLAVKMHYSGDYPDDLVGLHNFDGGYCGVSKVENGAINVCYLADFESFKKYKNIEEYESAVVCANPHLSELFDNFVPLLEQPVTISQVSFAKKEPVENHILMIGDTAGLIHPLCGNGMAMAIHSAKLASECVNDYLESGVSRQKMEENYADIWNYNFKKRLKTGRLLAAILQKQGVSRLLLRTLSLFPSLLPQIIRMTHGKPLKIAA</sequence>
<proteinExistence type="predicted"/>
<organism evidence="2 3">
    <name type="scientific">Flavobacterium agri</name>
    <dbReference type="NCBI Taxonomy" id="2743471"/>
    <lineage>
        <taxon>Bacteria</taxon>
        <taxon>Pseudomonadati</taxon>
        <taxon>Bacteroidota</taxon>
        <taxon>Flavobacteriia</taxon>
        <taxon>Flavobacteriales</taxon>
        <taxon>Flavobacteriaceae</taxon>
        <taxon>Flavobacterium</taxon>
    </lineage>
</organism>
<dbReference type="GO" id="GO:0071949">
    <property type="term" value="F:FAD binding"/>
    <property type="evidence" value="ECO:0007669"/>
    <property type="project" value="InterPro"/>
</dbReference>
<dbReference type="Gene3D" id="3.50.50.60">
    <property type="entry name" value="FAD/NAD(P)-binding domain"/>
    <property type="match status" value="1"/>
</dbReference>
<accession>A0A7Y8XZY2</accession>
<dbReference type="PRINTS" id="PR00420">
    <property type="entry name" value="RNGMNOXGNASE"/>
</dbReference>
<dbReference type="PANTHER" id="PTHR42685">
    <property type="entry name" value="GERANYLGERANYL DIPHOSPHATE REDUCTASE"/>
    <property type="match status" value="1"/>
</dbReference>
<evidence type="ECO:0000259" key="1">
    <source>
        <dbReference type="Pfam" id="PF01494"/>
    </source>
</evidence>
<dbReference type="Pfam" id="PF01494">
    <property type="entry name" value="FAD_binding_3"/>
    <property type="match status" value="1"/>
</dbReference>
<protein>
    <submittedName>
        <fullName evidence="2">NAD(P)/FAD-dependent oxidoreductase</fullName>
    </submittedName>
</protein>
<dbReference type="InterPro" id="IPR036188">
    <property type="entry name" value="FAD/NAD-bd_sf"/>
</dbReference>
<keyword evidence="3" id="KW-1185">Reference proteome</keyword>
<gene>
    <name evidence="2" type="ORF">HZF10_03400</name>
</gene>